<dbReference type="Gene3D" id="3.10.290.10">
    <property type="entry name" value="RNA-binding S4 domain"/>
    <property type="match status" value="1"/>
</dbReference>
<evidence type="ECO:0000313" key="3">
    <source>
        <dbReference type="EMBL" id="MFC4292373.1"/>
    </source>
</evidence>
<evidence type="ECO:0000313" key="4">
    <source>
        <dbReference type="Proteomes" id="UP001595887"/>
    </source>
</evidence>
<dbReference type="InterPro" id="IPR036986">
    <property type="entry name" value="S4_RNA-bd_sf"/>
</dbReference>
<dbReference type="CDD" id="cd00165">
    <property type="entry name" value="S4"/>
    <property type="match status" value="1"/>
</dbReference>
<organism evidence="3 4">
    <name type="scientific">Sphingorhabdus arenilitoris</name>
    <dbReference type="NCBI Taxonomy" id="1490041"/>
    <lineage>
        <taxon>Bacteria</taxon>
        <taxon>Pseudomonadati</taxon>
        <taxon>Pseudomonadota</taxon>
        <taxon>Alphaproteobacteria</taxon>
        <taxon>Sphingomonadales</taxon>
        <taxon>Sphingomonadaceae</taxon>
        <taxon>Sphingorhabdus</taxon>
    </lineage>
</organism>
<dbReference type="EMBL" id="JBHSDH010000013">
    <property type="protein sequence ID" value="MFC4292373.1"/>
    <property type="molecule type" value="Genomic_DNA"/>
</dbReference>
<comment type="caution">
    <text evidence="3">The sequence shown here is derived from an EMBL/GenBank/DDBJ whole genome shotgun (WGS) entry which is preliminary data.</text>
</comment>
<dbReference type="Proteomes" id="UP001595887">
    <property type="component" value="Unassembled WGS sequence"/>
</dbReference>
<protein>
    <submittedName>
        <fullName evidence="3">RNA-binding S4 domain-containing protein</fullName>
    </submittedName>
</protein>
<name>A0ABV8RGL9_9SPHN</name>
<dbReference type="InterPro" id="IPR002942">
    <property type="entry name" value="S4_RNA-bd"/>
</dbReference>
<keyword evidence="1" id="KW-0694">RNA-binding</keyword>
<dbReference type="SMART" id="SM00363">
    <property type="entry name" value="S4"/>
    <property type="match status" value="1"/>
</dbReference>
<dbReference type="SUPFAM" id="SSF55174">
    <property type="entry name" value="Alpha-L RNA-binding motif"/>
    <property type="match status" value="1"/>
</dbReference>
<dbReference type="RefSeq" id="WP_381423010.1">
    <property type="nucleotide sequence ID" value="NZ_JBHSDH010000013.1"/>
</dbReference>
<evidence type="ECO:0000256" key="1">
    <source>
        <dbReference type="PROSITE-ProRule" id="PRU00182"/>
    </source>
</evidence>
<feature type="domain" description="RNA-binding S4" evidence="2">
    <location>
        <begin position="6"/>
        <end position="69"/>
    </location>
</feature>
<dbReference type="PROSITE" id="PS50889">
    <property type="entry name" value="S4"/>
    <property type="match status" value="1"/>
</dbReference>
<dbReference type="Pfam" id="PF01479">
    <property type="entry name" value="S4"/>
    <property type="match status" value="1"/>
</dbReference>
<sequence length="86" mass="9855">MSGAGLRIDKLLWYLRFSKSRTLAQHWVEQGHIRVNGNRITRPSFAIHLGDVITLPRGEGILVIRMEILPHRRGPAEEAKSHYLCL</sequence>
<keyword evidence="4" id="KW-1185">Reference proteome</keyword>
<gene>
    <name evidence="3" type="ORF">ACFOWX_08085</name>
</gene>
<accession>A0ABV8RGL9</accession>
<proteinExistence type="predicted"/>
<evidence type="ECO:0000259" key="2">
    <source>
        <dbReference type="SMART" id="SM00363"/>
    </source>
</evidence>
<reference evidence="4" key="1">
    <citation type="journal article" date="2019" name="Int. J. Syst. Evol. Microbiol.">
        <title>The Global Catalogue of Microorganisms (GCM) 10K type strain sequencing project: providing services to taxonomists for standard genome sequencing and annotation.</title>
        <authorList>
            <consortium name="The Broad Institute Genomics Platform"/>
            <consortium name="The Broad Institute Genome Sequencing Center for Infectious Disease"/>
            <person name="Wu L."/>
            <person name="Ma J."/>
        </authorList>
    </citation>
    <scope>NUCLEOTIDE SEQUENCE [LARGE SCALE GENOMIC DNA]</scope>
    <source>
        <strain evidence="4">CECT 8531</strain>
    </source>
</reference>